<feature type="compositionally biased region" description="Polar residues" evidence="1">
    <location>
        <begin position="547"/>
        <end position="561"/>
    </location>
</feature>
<dbReference type="InterPro" id="IPR032466">
    <property type="entry name" value="Metal_Hydrolase"/>
</dbReference>
<dbReference type="Pfam" id="PF07969">
    <property type="entry name" value="Amidohydro_3"/>
    <property type="match status" value="1"/>
</dbReference>
<dbReference type="Gene3D" id="2.30.40.10">
    <property type="entry name" value="Urease, subunit C, domain 1"/>
    <property type="match status" value="1"/>
</dbReference>
<comment type="caution">
    <text evidence="3">The sequence shown here is derived from an EMBL/GenBank/DDBJ whole genome shotgun (WGS) entry which is preliminary data.</text>
</comment>
<sequence>MGAVPDEAAAAVAVDVLVRGGTVYDGLGSAGVVADVAIVGDRVVDIGPALEVTAVRVIDATGLAVAPGFIDPHTHSDVVPLMAEPQPFKLYQGVTTEIVGNCGNSAAPLVDEVAVEHHRPISSTTKAGVVSHPRTFGEYLDEIEAAGPTNHIASLVGHHTLRMSANGMAVGLEPGAIERMAELADEAFADGAIGFSTGLIYAPGSYANVDEVTAIARVASRWQRAYATHLRDEGSHLAEGMAEAIEVARRARVKLQISHCKVAGIQNHGTASFLLETIRAARAEGIEVFGDQYPYTTGETFLAALFPSAIQEGSRDRMLDRLSDPDERERWHAIALEAATPPEGGSPGSWHQTTPAGVTISMHNDPARQGRTLAELASSAGITPWQALCDAVLDDPASMMVYELMAESDVREILADPLIMIGSDNSIPVGLAHQRAWGCFPTVLGTYSRDLGVLALPEAIRKMTSATASQFGLVGRGTLLPGSIADVVVFDPATVGHAGGSPATPSARPEGISYVVLAGHVVVDGGEFTGERLGRVLRAGHPEPSAQGGSEQNNTEQKATV</sequence>
<dbReference type="SUPFAM" id="SSF51556">
    <property type="entry name" value="Metallo-dependent hydrolases"/>
    <property type="match status" value="1"/>
</dbReference>
<dbReference type="InterPro" id="IPR050378">
    <property type="entry name" value="Metallo-dep_Hydrolases_sf"/>
</dbReference>
<dbReference type="RefSeq" id="WP_136641687.1">
    <property type="nucleotide sequence ID" value="NZ_QYRT01000011.1"/>
</dbReference>
<dbReference type="GO" id="GO:0005829">
    <property type="term" value="C:cytosol"/>
    <property type="evidence" value="ECO:0007669"/>
    <property type="project" value="TreeGrafter"/>
</dbReference>
<organism evidence="3 4">
    <name type="scientific">Subtercola vilae</name>
    <dbReference type="NCBI Taxonomy" id="2056433"/>
    <lineage>
        <taxon>Bacteria</taxon>
        <taxon>Bacillati</taxon>
        <taxon>Actinomycetota</taxon>
        <taxon>Actinomycetes</taxon>
        <taxon>Micrococcales</taxon>
        <taxon>Microbacteriaceae</taxon>
        <taxon>Subtercola</taxon>
    </lineage>
</organism>
<dbReference type="GO" id="GO:0016811">
    <property type="term" value="F:hydrolase activity, acting on carbon-nitrogen (but not peptide) bonds, in linear amides"/>
    <property type="evidence" value="ECO:0007669"/>
    <property type="project" value="InterPro"/>
</dbReference>
<dbReference type="GO" id="GO:0016812">
    <property type="term" value="F:hydrolase activity, acting on carbon-nitrogen (but not peptide) bonds, in cyclic amides"/>
    <property type="evidence" value="ECO:0007669"/>
    <property type="project" value="TreeGrafter"/>
</dbReference>
<evidence type="ECO:0000259" key="2">
    <source>
        <dbReference type="Pfam" id="PF07969"/>
    </source>
</evidence>
<accession>A0A4V4RGQ3</accession>
<feature type="domain" description="Amidohydrolase 3" evidence="2">
    <location>
        <begin position="56"/>
        <end position="523"/>
    </location>
</feature>
<keyword evidence="4" id="KW-1185">Reference proteome</keyword>
<dbReference type="Gene3D" id="3.30.1490.130">
    <property type="entry name" value="D-aminoacylase. Domain 3"/>
    <property type="match status" value="1"/>
</dbReference>
<gene>
    <name evidence="3" type="ORF">D4765_07580</name>
</gene>
<dbReference type="Gene3D" id="3.20.20.140">
    <property type="entry name" value="Metal-dependent hydrolases"/>
    <property type="match status" value="1"/>
</dbReference>
<feature type="region of interest" description="Disordered" evidence="1">
    <location>
        <begin position="539"/>
        <end position="561"/>
    </location>
</feature>
<proteinExistence type="predicted"/>
<dbReference type="InterPro" id="IPR023100">
    <property type="entry name" value="D-aminoacylase_insert_dom_sf"/>
</dbReference>
<evidence type="ECO:0000256" key="1">
    <source>
        <dbReference type="SAM" id="MobiDB-lite"/>
    </source>
</evidence>
<reference evidence="3 4" key="1">
    <citation type="journal article" date="2019" name="Microorganisms">
        <title>Systematic Affiliation and Genome Analysis of Subtercola vilae DB165(T) with Particular Emphasis on Cold Adaptation of an Isolate from a High-Altitude Cold Volcano Lake.</title>
        <authorList>
            <person name="Villalobos A.S."/>
            <person name="Wiese J."/>
            <person name="Imhoff J.F."/>
            <person name="Dorador C."/>
            <person name="Keller A."/>
            <person name="Hentschel U."/>
        </authorList>
    </citation>
    <scope>NUCLEOTIDE SEQUENCE [LARGE SCALE GENOMIC DNA]</scope>
    <source>
        <strain evidence="3 4">DB165</strain>
    </source>
</reference>
<evidence type="ECO:0000313" key="4">
    <source>
        <dbReference type="Proteomes" id="UP000306192"/>
    </source>
</evidence>
<dbReference type="AlphaFoldDB" id="A0A4V4RGQ3"/>
<dbReference type="Proteomes" id="UP000306192">
    <property type="component" value="Unassembled WGS sequence"/>
</dbReference>
<dbReference type="SUPFAM" id="SSF51338">
    <property type="entry name" value="Composite domain of metallo-dependent hydrolases"/>
    <property type="match status" value="1"/>
</dbReference>
<dbReference type="InterPro" id="IPR013108">
    <property type="entry name" value="Amidohydro_3"/>
</dbReference>
<dbReference type="OrthoDB" id="9763537at2"/>
<dbReference type="InterPro" id="IPR011059">
    <property type="entry name" value="Metal-dep_hydrolase_composite"/>
</dbReference>
<dbReference type="PANTHER" id="PTHR11647">
    <property type="entry name" value="HYDRANTOINASE/DIHYDROPYRIMIDINASE FAMILY MEMBER"/>
    <property type="match status" value="1"/>
</dbReference>
<name>A0A4V4RGQ3_9MICO</name>
<dbReference type="PANTHER" id="PTHR11647:SF1">
    <property type="entry name" value="COLLAPSIN RESPONSE MEDIATOR PROTEIN"/>
    <property type="match status" value="1"/>
</dbReference>
<evidence type="ECO:0000313" key="3">
    <source>
        <dbReference type="EMBL" id="TIH37644.1"/>
    </source>
</evidence>
<dbReference type="EMBL" id="QYRT01000011">
    <property type="protein sequence ID" value="TIH37644.1"/>
    <property type="molecule type" value="Genomic_DNA"/>
</dbReference>
<protein>
    <submittedName>
        <fullName evidence="3">D-aminoacylase</fullName>
    </submittedName>
</protein>